<evidence type="ECO:0000256" key="9">
    <source>
        <dbReference type="ARBA" id="ARBA00047287"/>
    </source>
</evidence>
<dbReference type="InterPro" id="IPR035587">
    <property type="entry name" value="DUS-like_FMN-bd"/>
</dbReference>
<evidence type="ECO:0000256" key="14">
    <source>
        <dbReference type="PIRSR" id="PIRSR006621-1"/>
    </source>
</evidence>
<feature type="binding site" evidence="15">
    <location>
        <position position="84"/>
    </location>
    <ligand>
        <name>FMN</name>
        <dbReference type="ChEBI" id="CHEBI:58210"/>
    </ligand>
</feature>
<evidence type="ECO:0000259" key="17">
    <source>
        <dbReference type="Pfam" id="PF01207"/>
    </source>
</evidence>
<evidence type="ECO:0000313" key="19">
    <source>
        <dbReference type="Proteomes" id="UP001146793"/>
    </source>
</evidence>
<evidence type="ECO:0000256" key="6">
    <source>
        <dbReference type="ARBA" id="ARBA00023002"/>
    </source>
</evidence>
<accession>A0AAV7Z172</accession>
<dbReference type="Pfam" id="PF01207">
    <property type="entry name" value="Dus"/>
    <property type="match status" value="1"/>
</dbReference>
<protein>
    <recommendedName>
        <fullName evidence="13">tRNA-dihydrouridine synthase</fullName>
        <ecNumber evidence="13">1.3.1.-</ecNumber>
    </recommendedName>
</protein>
<dbReference type="Proteomes" id="UP001146793">
    <property type="component" value="Unassembled WGS sequence"/>
</dbReference>
<feature type="binding site" evidence="15">
    <location>
        <begin position="31"/>
        <end position="33"/>
    </location>
    <ligand>
        <name>FMN</name>
        <dbReference type="ChEBI" id="CHEBI:58210"/>
    </ligand>
</feature>
<keyword evidence="7" id="KW-0520">NAD</keyword>
<keyword evidence="5" id="KW-0521">NADP</keyword>
<keyword evidence="2 13" id="KW-0285">Flavoprotein</keyword>
<dbReference type="InterPro" id="IPR013785">
    <property type="entry name" value="Aldolase_TIM"/>
</dbReference>
<dbReference type="AlphaFoldDB" id="A0AAV7Z172"/>
<evidence type="ECO:0000313" key="18">
    <source>
        <dbReference type="EMBL" id="KAJ3435748.1"/>
    </source>
</evidence>
<evidence type="ECO:0000256" key="15">
    <source>
        <dbReference type="PIRSR" id="PIRSR006621-2"/>
    </source>
</evidence>
<name>A0AAV7Z172_9EUKA</name>
<evidence type="ECO:0000256" key="16">
    <source>
        <dbReference type="SAM" id="MobiDB-lite"/>
    </source>
</evidence>
<evidence type="ECO:0000256" key="13">
    <source>
        <dbReference type="PIRNR" id="PIRNR006621"/>
    </source>
</evidence>
<evidence type="ECO:0000256" key="3">
    <source>
        <dbReference type="ARBA" id="ARBA00022643"/>
    </source>
</evidence>
<comment type="function">
    <text evidence="13">Catalyzes the synthesis of dihydrouridine, a modified base found in the D-loop of most tRNAs.</text>
</comment>
<comment type="catalytic activity">
    <reaction evidence="11">
        <text>5,6-dihydrouridine(16) in tRNA + NAD(+) = uridine(16) in tRNA + NADH + H(+)</text>
        <dbReference type="Rhea" id="RHEA:53380"/>
        <dbReference type="Rhea" id="RHEA-COMP:13543"/>
        <dbReference type="Rhea" id="RHEA-COMP:13544"/>
        <dbReference type="ChEBI" id="CHEBI:15378"/>
        <dbReference type="ChEBI" id="CHEBI:57540"/>
        <dbReference type="ChEBI" id="CHEBI:57945"/>
        <dbReference type="ChEBI" id="CHEBI:65315"/>
        <dbReference type="ChEBI" id="CHEBI:74443"/>
        <dbReference type="EC" id="1.3.1.88"/>
    </reaction>
    <physiologicalReaction direction="right-to-left" evidence="11">
        <dbReference type="Rhea" id="RHEA:53382"/>
    </physiologicalReaction>
</comment>
<comment type="cofactor">
    <cofactor evidence="1 13 15">
        <name>FMN</name>
        <dbReference type="ChEBI" id="CHEBI:58210"/>
    </cofactor>
</comment>
<dbReference type="EC" id="1.3.1.-" evidence="13"/>
<evidence type="ECO:0000256" key="12">
    <source>
        <dbReference type="ARBA" id="ARBA00049467"/>
    </source>
</evidence>
<feature type="binding site" evidence="15">
    <location>
        <position position="192"/>
    </location>
    <ligand>
        <name>FMN</name>
        <dbReference type="ChEBI" id="CHEBI:58210"/>
    </ligand>
</feature>
<keyword evidence="15" id="KW-0547">Nucleotide-binding</keyword>
<comment type="catalytic activity">
    <reaction evidence="9">
        <text>5,6-dihydrouridine(17) in tRNA + NAD(+) = uridine(17) in tRNA + NADH + H(+)</text>
        <dbReference type="Rhea" id="RHEA:53372"/>
        <dbReference type="Rhea" id="RHEA-COMP:13541"/>
        <dbReference type="Rhea" id="RHEA-COMP:13542"/>
        <dbReference type="ChEBI" id="CHEBI:15378"/>
        <dbReference type="ChEBI" id="CHEBI:57540"/>
        <dbReference type="ChEBI" id="CHEBI:57945"/>
        <dbReference type="ChEBI" id="CHEBI:65315"/>
        <dbReference type="ChEBI" id="CHEBI:74443"/>
        <dbReference type="EC" id="1.3.1.88"/>
    </reaction>
    <physiologicalReaction direction="right-to-left" evidence="9">
        <dbReference type="Rhea" id="RHEA:53374"/>
    </physiologicalReaction>
</comment>
<dbReference type="PROSITE" id="PS01136">
    <property type="entry name" value="UPF0034"/>
    <property type="match status" value="1"/>
</dbReference>
<keyword evidence="4 13" id="KW-0819">tRNA processing</keyword>
<comment type="caution">
    <text evidence="18">The sequence shown here is derived from an EMBL/GenBank/DDBJ whole genome shotgun (WGS) entry which is preliminary data.</text>
</comment>
<feature type="binding site" evidence="15">
    <location>
        <position position="156"/>
    </location>
    <ligand>
        <name>FMN</name>
        <dbReference type="ChEBI" id="CHEBI:58210"/>
    </ligand>
</feature>
<evidence type="ECO:0000256" key="1">
    <source>
        <dbReference type="ARBA" id="ARBA00001917"/>
    </source>
</evidence>
<dbReference type="InterPro" id="IPR018517">
    <property type="entry name" value="tRNA_hU_synthase_CS"/>
</dbReference>
<dbReference type="GO" id="GO:0017150">
    <property type="term" value="F:tRNA dihydrouridine synthase activity"/>
    <property type="evidence" value="ECO:0007669"/>
    <property type="project" value="InterPro"/>
</dbReference>
<gene>
    <name evidence="18" type="ORF">M0812_17786</name>
</gene>
<comment type="similarity">
    <text evidence="8">Belongs to the Dus family. Dus1 subfamily.</text>
</comment>
<evidence type="ECO:0000256" key="2">
    <source>
        <dbReference type="ARBA" id="ARBA00022630"/>
    </source>
</evidence>
<comment type="catalytic activity">
    <reaction evidence="10">
        <text>5,6-dihydrouridine(16) in tRNA + NADP(+) = uridine(16) in tRNA + NADPH + H(+)</text>
        <dbReference type="Rhea" id="RHEA:53376"/>
        <dbReference type="Rhea" id="RHEA-COMP:13543"/>
        <dbReference type="Rhea" id="RHEA-COMP:13544"/>
        <dbReference type="ChEBI" id="CHEBI:15378"/>
        <dbReference type="ChEBI" id="CHEBI:57783"/>
        <dbReference type="ChEBI" id="CHEBI:58349"/>
        <dbReference type="ChEBI" id="CHEBI:65315"/>
        <dbReference type="ChEBI" id="CHEBI:74443"/>
        <dbReference type="EC" id="1.3.1.88"/>
    </reaction>
    <physiologicalReaction direction="right-to-left" evidence="10">
        <dbReference type="Rhea" id="RHEA:53378"/>
    </physiologicalReaction>
</comment>
<keyword evidence="3 13" id="KW-0288">FMN</keyword>
<comment type="catalytic activity">
    <reaction evidence="12">
        <text>5,6-dihydrouridine(17) in tRNA + NADP(+) = uridine(17) in tRNA + NADPH + H(+)</text>
        <dbReference type="Rhea" id="RHEA:53368"/>
        <dbReference type="Rhea" id="RHEA-COMP:13541"/>
        <dbReference type="Rhea" id="RHEA-COMP:13542"/>
        <dbReference type="ChEBI" id="CHEBI:15378"/>
        <dbReference type="ChEBI" id="CHEBI:57783"/>
        <dbReference type="ChEBI" id="CHEBI:58349"/>
        <dbReference type="ChEBI" id="CHEBI:65315"/>
        <dbReference type="ChEBI" id="CHEBI:74443"/>
        <dbReference type="EC" id="1.3.1.88"/>
    </reaction>
    <physiologicalReaction direction="right-to-left" evidence="12">
        <dbReference type="Rhea" id="RHEA:53370"/>
    </physiologicalReaction>
</comment>
<dbReference type="CDD" id="cd02801">
    <property type="entry name" value="DUS_like_FMN"/>
    <property type="match status" value="1"/>
</dbReference>
<dbReference type="PANTHER" id="PTHR11082:SF5">
    <property type="entry name" value="TRNA-DIHYDROURIDINE(16_17) SYNTHASE [NAD(P)(+)]-LIKE"/>
    <property type="match status" value="1"/>
</dbReference>
<organism evidence="18 19">
    <name type="scientific">Anaeramoeba flamelloides</name>
    <dbReference type="NCBI Taxonomy" id="1746091"/>
    <lineage>
        <taxon>Eukaryota</taxon>
        <taxon>Metamonada</taxon>
        <taxon>Anaeramoebidae</taxon>
        <taxon>Anaeramoeba</taxon>
    </lineage>
</organism>
<dbReference type="InterPro" id="IPR001269">
    <property type="entry name" value="DUS_fam"/>
</dbReference>
<keyword evidence="6 13" id="KW-0560">Oxidoreductase</keyword>
<feature type="compositionally biased region" description="Basic and acidic residues" evidence="16">
    <location>
        <begin position="347"/>
        <end position="358"/>
    </location>
</feature>
<dbReference type="EMBL" id="JANTQA010000036">
    <property type="protein sequence ID" value="KAJ3435748.1"/>
    <property type="molecule type" value="Genomic_DNA"/>
</dbReference>
<evidence type="ECO:0000256" key="10">
    <source>
        <dbReference type="ARBA" id="ARBA00047652"/>
    </source>
</evidence>
<dbReference type="PIRSF" id="PIRSF006621">
    <property type="entry name" value="Dus"/>
    <property type="match status" value="1"/>
</dbReference>
<evidence type="ECO:0000256" key="7">
    <source>
        <dbReference type="ARBA" id="ARBA00023027"/>
    </source>
</evidence>
<dbReference type="PANTHER" id="PTHR11082">
    <property type="entry name" value="TRNA-DIHYDROURIDINE SYNTHASE"/>
    <property type="match status" value="1"/>
</dbReference>
<dbReference type="Gene3D" id="3.20.20.70">
    <property type="entry name" value="Aldolase class I"/>
    <property type="match status" value="1"/>
</dbReference>
<proteinExistence type="inferred from homology"/>
<reference evidence="18" key="1">
    <citation type="submission" date="2022-08" db="EMBL/GenBank/DDBJ databases">
        <title>Novel sulphate-reducing endosymbionts in the free-living metamonad Anaeramoeba.</title>
        <authorList>
            <person name="Jerlstrom-Hultqvist J."/>
            <person name="Cepicka I."/>
            <person name="Gallot-Lavallee L."/>
            <person name="Salas-Leiva D."/>
            <person name="Curtis B.A."/>
            <person name="Zahonova K."/>
            <person name="Pipaliya S."/>
            <person name="Dacks J."/>
            <person name="Roger A.J."/>
        </authorList>
    </citation>
    <scope>NUCLEOTIDE SEQUENCE</scope>
    <source>
        <strain evidence="18">Busselton2</strain>
    </source>
</reference>
<evidence type="ECO:0000256" key="8">
    <source>
        <dbReference type="ARBA" id="ARBA00038313"/>
    </source>
</evidence>
<sequence>MSSQKQTKTTTKLTGYEFYQSIGSPKKVLAPMVQMSELPFRLYMRKKGIDLCYTPMMISKHFHSLKFRKNNIQFHEKDRPLFVQFAGNDPDLLLQSALFVQDKCDAIDINMGCPQPSVAGKGHYGSYLLDTEEDRQLCVKIVKKLEQNLSIPVTCKIRLIPDSEDKMVGNVEKTVTFAKQLEKAGCAILAVHGRTRFNKGPKMTKANWGAIARVKESLTIPVIANGSIETLQDYQDCLKESKADAVMVAMGCLNNPWLFLNIGNRGDLNWEHQRRKCANELVEFILKKQDKKQFKIVPEHIIRSHLYYIIGKQFYSAHQLREKMTSIEEMIKVLNKLEELKITVNDKKDSNEEEKKGGSNDPYEEIVSLFNN</sequence>
<evidence type="ECO:0000256" key="4">
    <source>
        <dbReference type="ARBA" id="ARBA00022694"/>
    </source>
</evidence>
<feature type="domain" description="DUS-like FMN-binding" evidence="17">
    <location>
        <begin position="29"/>
        <end position="338"/>
    </location>
</feature>
<feature type="active site" description="Proton donor" evidence="14">
    <location>
        <position position="113"/>
    </location>
</feature>
<dbReference type="SUPFAM" id="SSF51395">
    <property type="entry name" value="FMN-linked oxidoreductases"/>
    <property type="match status" value="1"/>
</dbReference>
<comment type="similarity">
    <text evidence="13">Belongs to the dus family.</text>
</comment>
<feature type="region of interest" description="Disordered" evidence="16">
    <location>
        <begin position="347"/>
        <end position="372"/>
    </location>
</feature>
<dbReference type="GO" id="GO:0050660">
    <property type="term" value="F:flavin adenine dinucleotide binding"/>
    <property type="evidence" value="ECO:0007669"/>
    <property type="project" value="InterPro"/>
</dbReference>
<evidence type="ECO:0000256" key="5">
    <source>
        <dbReference type="ARBA" id="ARBA00022857"/>
    </source>
</evidence>
<evidence type="ECO:0000256" key="11">
    <source>
        <dbReference type="ARBA" id="ARBA00048934"/>
    </source>
</evidence>